<dbReference type="CDD" id="cd06466">
    <property type="entry name" value="p23_CS_SGT1_like"/>
    <property type="match status" value="1"/>
</dbReference>
<dbReference type="InterPro" id="IPR008978">
    <property type="entry name" value="HSP20-like_chaperone"/>
</dbReference>
<feature type="domain" description="SGS" evidence="3">
    <location>
        <begin position="463"/>
        <end position="552"/>
    </location>
</feature>
<evidence type="ECO:0000256" key="2">
    <source>
        <dbReference type="SAM" id="MobiDB-lite"/>
    </source>
</evidence>
<dbReference type="AlphaFoldDB" id="A0A1Y2EMU5"/>
<protein>
    <submittedName>
        <fullName evidence="5">SGS domain-domain-containing protein</fullName>
    </submittedName>
</protein>
<evidence type="ECO:0000256" key="1">
    <source>
        <dbReference type="ARBA" id="ARBA00008509"/>
    </source>
</evidence>
<dbReference type="InParanoid" id="A0A1Y2EMU5"/>
<evidence type="ECO:0000313" key="6">
    <source>
        <dbReference type="Proteomes" id="UP000193689"/>
    </source>
</evidence>
<dbReference type="PANTHER" id="PTHR45862">
    <property type="entry name" value="PROTEIN SGT1 HOMOLOG"/>
    <property type="match status" value="1"/>
</dbReference>
<evidence type="ECO:0000259" key="3">
    <source>
        <dbReference type="PROSITE" id="PS51048"/>
    </source>
</evidence>
<reference evidence="5 6" key="1">
    <citation type="submission" date="2016-07" db="EMBL/GenBank/DDBJ databases">
        <title>Pervasive Adenine N6-methylation of Active Genes in Fungi.</title>
        <authorList>
            <consortium name="DOE Joint Genome Institute"/>
            <person name="Mondo S.J."/>
            <person name="Dannebaum R.O."/>
            <person name="Kuo R.C."/>
            <person name="Labutti K."/>
            <person name="Haridas S."/>
            <person name="Kuo A."/>
            <person name="Salamov A."/>
            <person name="Ahrendt S.R."/>
            <person name="Lipzen A."/>
            <person name="Sullivan W."/>
            <person name="Andreopoulos W.B."/>
            <person name="Clum A."/>
            <person name="Lindquist E."/>
            <person name="Daum C."/>
            <person name="Ramamoorthy G.K."/>
            <person name="Gryganskyi A."/>
            <person name="Culley D."/>
            <person name="Magnuson J.K."/>
            <person name="James T.Y."/>
            <person name="O'Malley M.A."/>
            <person name="Stajich J.E."/>
            <person name="Spatafora J.W."/>
            <person name="Visel A."/>
            <person name="Grigoriev I.V."/>
        </authorList>
    </citation>
    <scope>NUCLEOTIDE SEQUENCE [LARGE SCALE GENOMIC DNA]</scope>
    <source>
        <strain evidence="5 6">CBS 129021</strain>
    </source>
</reference>
<gene>
    <name evidence="5" type="ORF">BCR38DRAFT_419091</name>
</gene>
<feature type="region of interest" description="Disordered" evidence="2">
    <location>
        <begin position="404"/>
        <end position="494"/>
    </location>
</feature>
<organism evidence="5 6">
    <name type="scientific">Pseudomassariella vexata</name>
    <dbReference type="NCBI Taxonomy" id="1141098"/>
    <lineage>
        <taxon>Eukaryota</taxon>
        <taxon>Fungi</taxon>
        <taxon>Dikarya</taxon>
        <taxon>Ascomycota</taxon>
        <taxon>Pezizomycotina</taxon>
        <taxon>Sordariomycetes</taxon>
        <taxon>Xylariomycetidae</taxon>
        <taxon>Amphisphaeriales</taxon>
        <taxon>Pseudomassariaceae</taxon>
        <taxon>Pseudomassariella</taxon>
    </lineage>
</organism>
<name>A0A1Y2EMU5_9PEZI</name>
<sequence length="552" mass="60870">MSNRLANDGVQLVTAGKYAQGIEKLTQALKDRPAPLWLLERSKAYLRTKELDLALHDAETALSVAFKRANRDHMIEAQLRRAITLFRMERYADADVCAYWAISLVDGAKATADDGQQNLVDANGDYKVTLGQVEAANQAEYELKKKEGMNAAMGNTDNRSKGTSLRNQASTWRLQALTAMEKLPARAPGRKVEVVKYPTPSAEPPTTKPAQSTDKVVEIESDGEQEATKPEIPEAILNHALGKNHEDEAWRVIFKNFQDCRNKNNLRTDFYQTDTALTASIFVKNVSKDDLKVDSTEQSITLSPIPSVPSGSVTLNLFDKIKPSETQYTVKSMKIELVMQKATPGKWGALKAGDETLSRLNTVGRFYHHLEERECPNASDLSAAGFGGYNQVWYNHVVAKLQAPKASKESKPEPQKPAKPVEPERSSHLPSIKATTRPDLPSLSNDALPPRMPVPAAKNAPPAYPTSSKSGPKNWDSVAAEEDDSDEEKESGDVNDFFKKIYAGADPDAKRAMMKSFTESNGTSLSTDWASASKTKYKTEPPEGAEVKEWDK</sequence>
<keyword evidence="6" id="KW-1185">Reference proteome</keyword>
<evidence type="ECO:0000313" key="5">
    <source>
        <dbReference type="EMBL" id="ORY72155.1"/>
    </source>
</evidence>
<comment type="similarity">
    <text evidence="1">Belongs to the SGT1 family.</text>
</comment>
<dbReference type="SUPFAM" id="SSF48452">
    <property type="entry name" value="TPR-like"/>
    <property type="match status" value="1"/>
</dbReference>
<dbReference type="InterPro" id="IPR011990">
    <property type="entry name" value="TPR-like_helical_dom_sf"/>
</dbReference>
<feature type="compositionally biased region" description="Basic and acidic residues" evidence="2">
    <location>
        <begin position="406"/>
        <end position="427"/>
    </location>
</feature>
<proteinExistence type="inferred from homology"/>
<feature type="region of interest" description="Disordered" evidence="2">
    <location>
        <begin position="513"/>
        <end position="552"/>
    </location>
</feature>
<dbReference type="OrthoDB" id="1898560at2759"/>
<dbReference type="PROSITE" id="PS51048">
    <property type="entry name" value="SGS"/>
    <property type="match status" value="1"/>
</dbReference>
<dbReference type="GO" id="GO:0051087">
    <property type="term" value="F:protein-folding chaperone binding"/>
    <property type="evidence" value="ECO:0007669"/>
    <property type="project" value="InterPro"/>
</dbReference>
<dbReference type="EMBL" id="MCFJ01000001">
    <property type="protein sequence ID" value="ORY72155.1"/>
    <property type="molecule type" value="Genomic_DNA"/>
</dbReference>
<evidence type="ECO:0000259" key="4">
    <source>
        <dbReference type="PROSITE" id="PS51203"/>
    </source>
</evidence>
<dbReference type="Gene3D" id="2.60.40.790">
    <property type="match status" value="1"/>
</dbReference>
<feature type="compositionally biased region" description="Acidic residues" evidence="2">
    <location>
        <begin position="479"/>
        <end position="490"/>
    </location>
</feature>
<dbReference type="InterPro" id="IPR044563">
    <property type="entry name" value="Sgt1-like"/>
</dbReference>
<dbReference type="InterPro" id="IPR007052">
    <property type="entry name" value="CS_dom"/>
</dbReference>
<dbReference type="Proteomes" id="UP000193689">
    <property type="component" value="Unassembled WGS sequence"/>
</dbReference>
<dbReference type="PROSITE" id="PS51203">
    <property type="entry name" value="CS"/>
    <property type="match status" value="1"/>
</dbReference>
<dbReference type="STRING" id="1141098.A0A1Y2EMU5"/>
<comment type="caution">
    <text evidence="5">The sequence shown here is derived from an EMBL/GenBank/DDBJ whole genome shotgun (WGS) entry which is preliminary data.</text>
</comment>
<dbReference type="Pfam" id="PF05002">
    <property type="entry name" value="SGS"/>
    <property type="match status" value="1"/>
</dbReference>
<feature type="compositionally biased region" description="Polar residues" evidence="2">
    <location>
        <begin position="517"/>
        <end position="534"/>
    </location>
</feature>
<feature type="domain" description="CS" evidence="4">
    <location>
        <begin position="263"/>
        <end position="351"/>
    </location>
</feature>
<dbReference type="RefSeq" id="XP_040721747.1">
    <property type="nucleotide sequence ID" value="XM_040859279.1"/>
</dbReference>
<dbReference type="Gene3D" id="1.25.40.10">
    <property type="entry name" value="Tetratricopeptide repeat domain"/>
    <property type="match status" value="1"/>
</dbReference>
<feature type="compositionally biased region" description="Basic and acidic residues" evidence="2">
    <location>
        <begin position="537"/>
        <end position="552"/>
    </location>
</feature>
<dbReference type="GeneID" id="63775491"/>
<dbReference type="Pfam" id="PF04969">
    <property type="entry name" value="CS"/>
    <property type="match status" value="1"/>
</dbReference>
<dbReference type="InterPro" id="IPR007699">
    <property type="entry name" value="SGS_dom"/>
</dbReference>
<accession>A0A1Y2EMU5</accession>
<dbReference type="SUPFAM" id="SSF49764">
    <property type="entry name" value="HSP20-like chaperones"/>
    <property type="match status" value="1"/>
</dbReference>